<dbReference type="NCBIfam" id="NF003996">
    <property type="entry name" value="PRK05472.2-5"/>
    <property type="match status" value="1"/>
</dbReference>
<keyword evidence="4 7" id="KW-0520">NAD</keyword>
<dbReference type="HAMAP" id="MF_01131">
    <property type="entry name" value="Rex"/>
    <property type="match status" value="1"/>
</dbReference>
<dbReference type="InterPro" id="IPR009718">
    <property type="entry name" value="Rex_DNA-bd_C_dom"/>
</dbReference>
<evidence type="ECO:0000256" key="3">
    <source>
        <dbReference type="ARBA" id="ARBA00023015"/>
    </source>
</evidence>
<dbReference type="Gene3D" id="1.10.10.10">
    <property type="entry name" value="Winged helix-like DNA-binding domain superfamily/Winged helix DNA-binding domain"/>
    <property type="match status" value="1"/>
</dbReference>
<dbReference type="SUPFAM" id="SSF51735">
    <property type="entry name" value="NAD(P)-binding Rossmann-fold domains"/>
    <property type="match status" value="1"/>
</dbReference>
<dbReference type="GO" id="GO:0003677">
    <property type="term" value="F:DNA binding"/>
    <property type="evidence" value="ECO:0007669"/>
    <property type="project" value="UniProtKB-UniRule"/>
</dbReference>
<dbReference type="NCBIfam" id="NF003995">
    <property type="entry name" value="PRK05472.2-4"/>
    <property type="match status" value="1"/>
</dbReference>
<reference evidence="9" key="2">
    <citation type="submission" date="2021-04" db="EMBL/GenBank/DDBJ databases">
        <authorList>
            <person name="Gilroy R."/>
        </authorList>
    </citation>
    <scope>NUCLEOTIDE SEQUENCE</scope>
    <source>
        <strain evidence="9">CHK193-4272</strain>
    </source>
</reference>
<keyword evidence="6 7" id="KW-0804">Transcription</keyword>
<evidence type="ECO:0000256" key="2">
    <source>
        <dbReference type="ARBA" id="ARBA00022491"/>
    </source>
</evidence>
<protein>
    <recommendedName>
        <fullName evidence="7">Redox-sensing transcriptional repressor Rex</fullName>
    </recommendedName>
</protein>
<keyword evidence="5 7" id="KW-0238">DNA-binding</keyword>
<dbReference type="SUPFAM" id="SSF46785">
    <property type="entry name" value="Winged helix' DNA-binding domain"/>
    <property type="match status" value="1"/>
</dbReference>
<dbReference type="InterPro" id="IPR022876">
    <property type="entry name" value="Tscrpt_rep_Rex"/>
</dbReference>
<sequence>MEKKQKVSRAVIHRIPRYYRYVSTLRANGVQRISSRSLAESMGLTASQIRQDFNCFGGFGQQGYGYNVEKLYEGLGEILGINRQRKAILVGAGNLGKALIKNFDFKASGFDLVCAFDANEKVIGTELGGVKICDAENLYTYVNENKPDIAVLTVPYSVASEIARNLVEHGIKGLWNFTGGDLHLEGKLVPVENVHFSDSVMILGYAVDTSDIEVVDE</sequence>
<dbReference type="GO" id="GO:0051775">
    <property type="term" value="P:response to redox state"/>
    <property type="evidence" value="ECO:0007669"/>
    <property type="project" value="InterPro"/>
</dbReference>
<evidence type="ECO:0000256" key="6">
    <source>
        <dbReference type="ARBA" id="ARBA00023163"/>
    </source>
</evidence>
<comment type="similarity">
    <text evidence="7">Belongs to the transcriptional regulatory Rex family.</text>
</comment>
<gene>
    <name evidence="7" type="primary">rex</name>
    <name evidence="9" type="ORF">H9746_02800</name>
</gene>
<dbReference type="GO" id="GO:0005737">
    <property type="term" value="C:cytoplasm"/>
    <property type="evidence" value="ECO:0007669"/>
    <property type="project" value="UniProtKB-SubCell"/>
</dbReference>
<evidence type="ECO:0000256" key="4">
    <source>
        <dbReference type="ARBA" id="ARBA00023027"/>
    </source>
</evidence>
<dbReference type="Gene3D" id="3.40.50.720">
    <property type="entry name" value="NAD(P)-binding Rossmann-like Domain"/>
    <property type="match status" value="1"/>
</dbReference>
<dbReference type="PANTHER" id="PTHR35786:SF1">
    <property type="entry name" value="REDOX-SENSING TRANSCRIPTIONAL REPRESSOR REX 1"/>
    <property type="match status" value="1"/>
</dbReference>
<dbReference type="InterPro" id="IPR003781">
    <property type="entry name" value="CoA-bd"/>
</dbReference>
<name>A0A9D1PIK3_9FIRM</name>
<proteinExistence type="inferred from homology"/>
<dbReference type="Pfam" id="PF06971">
    <property type="entry name" value="Put_DNA-bind_N"/>
    <property type="match status" value="1"/>
</dbReference>
<dbReference type="InterPro" id="IPR036390">
    <property type="entry name" value="WH_DNA-bd_sf"/>
</dbReference>
<reference evidence="9" key="1">
    <citation type="journal article" date="2021" name="PeerJ">
        <title>Extensive microbial diversity within the chicken gut microbiome revealed by metagenomics and culture.</title>
        <authorList>
            <person name="Gilroy R."/>
            <person name="Ravi A."/>
            <person name="Getino M."/>
            <person name="Pursley I."/>
            <person name="Horton D.L."/>
            <person name="Alikhan N.F."/>
            <person name="Baker D."/>
            <person name="Gharbi K."/>
            <person name="Hall N."/>
            <person name="Watson M."/>
            <person name="Adriaenssens E.M."/>
            <person name="Foster-Nyarko E."/>
            <person name="Jarju S."/>
            <person name="Secka A."/>
            <person name="Antonio M."/>
            <person name="Oren A."/>
            <person name="Chaudhuri R.R."/>
            <person name="La Ragione R."/>
            <person name="Hildebrand F."/>
            <person name="Pallen M.J."/>
        </authorList>
    </citation>
    <scope>NUCLEOTIDE SEQUENCE</scope>
    <source>
        <strain evidence="9">CHK193-4272</strain>
    </source>
</reference>
<keyword evidence="1 7" id="KW-0963">Cytoplasm</keyword>
<dbReference type="Proteomes" id="UP000886808">
    <property type="component" value="Unassembled WGS sequence"/>
</dbReference>
<evidence type="ECO:0000256" key="5">
    <source>
        <dbReference type="ARBA" id="ARBA00023125"/>
    </source>
</evidence>
<keyword evidence="3 7" id="KW-0805">Transcription regulation</keyword>
<dbReference type="Pfam" id="PF02629">
    <property type="entry name" value="CoA_binding"/>
    <property type="match status" value="1"/>
</dbReference>
<evidence type="ECO:0000256" key="7">
    <source>
        <dbReference type="HAMAP-Rule" id="MF_01131"/>
    </source>
</evidence>
<evidence type="ECO:0000313" key="10">
    <source>
        <dbReference type="Proteomes" id="UP000886808"/>
    </source>
</evidence>
<comment type="subcellular location">
    <subcellularLocation>
        <location evidence="7">Cytoplasm</location>
    </subcellularLocation>
</comment>
<evidence type="ECO:0000256" key="1">
    <source>
        <dbReference type="ARBA" id="ARBA00022490"/>
    </source>
</evidence>
<dbReference type="NCBIfam" id="NF003990">
    <property type="entry name" value="PRK05472.1-4"/>
    <property type="match status" value="1"/>
</dbReference>
<feature type="DNA-binding region" description="H-T-H motif" evidence="7">
    <location>
        <begin position="17"/>
        <end position="56"/>
    </location>
</feature>
<keyword evidence="2 7" id="KW-0678">Repressor</keyword>
<dbReference type="NCBIfam" id="NF003994">
    <property type="entry name" value="PRK05472.2-3"/>
    <property type="match status" value="1"/>
</dbReference>
<accession>A0A9D1PIK3</accession>
<dbReference type="AlphaFoldDB" id="A0A9D1PIK3"/>
<organism evidence="9 10">
    <name type="scientific">Candidatus Butyricicoccus avistercoris</name>
    <dbReference type="NCBI Taxonomy" id="2838518"/>
    <lineage>
        <taxon>Bacteria</taxon>
        <taxon>Bacillati</taxon>
        <taxon>Bacillota</taxon>
        <taxon>Clostridia</taxon>
        <taxon>Eubacteriales</taxon>
        <taxon>Butyricicoccaceae</taxon>
        <taxon>Butyricicoccus</taxon>
    </lineage>
</organism>
<feature type="binding site" evidence="7">
    <location>
        <begin position="91"/>
        <end position="96"/>
    </location>
    <ligand>
        <name>NAD(+)</name>
        <dbReference type="ChEBI" id="CHEBI:57540"/>
    </ligand>
</feature>
<feature type="domain" description="CoA-binding" evidence="8">
    <location>
        <begin position="80"/>
        <end position="181"/>
    </location>
</feature>
<dbReference type="EMBL" id="DXIE01000021">
    <property type="protein sequence ID" value="HIV61762.1"/>
    <property type="molecule type" value="Genomic_DNA"/>
</dbReference>
<dbReference type="GO" id="GO:0003700">
    <property type="term" value="F:DNA-binding transcription factor activity"/>
    <property type="evidence" value="ECO:0007669"/>
    <property type="project" value="UniProtKB-UniRule"/>
</dbReference>
<dbReference type="InterPro" id="IPR036388">
    <property type="entry name" value="WH-like_DNA-bd_sf"/>
</dbReference>
<dbReference type="GO" id="GO:0045892">
    <property type="term" value="P:negative regulation of DNA-templated transcription"/>
    <property type="evidence" value="ECO:0007669"/>
    <property type="project" value="InterPro"/>
</dbReference>
<dbReference type="InterPro" id="IPR036291">
    <property type="entry name" value="NAD(P)-bd_dom_sf"/>
</dbReference>
<dbReference type="SMART" id="SM00881">
    <property type="entry name" value="CoA_binding"/>
    <property type="match status" value="1"/>
</dbReference>
<evidence type="ECO:0000259" key="8">
    <source>
        <dbReference type="SMART" id="SM00881"/>
    </source>
</evidence>
<comment type="caution">
    <text evidence="9">The sequence shown here is derived from an EMBL/GenBank/DDBJ whole genome shotgun (WGS) entry which is preliminary data.</text>
</comment>
<evidence type="ECO:0000313" key="9">
    <source>
        <dbReference type="EMBL" id="HIV61762.1"/>
    </source>
</evidence>
<comment type="subunit">
    <text evidence="7">Homodimer.</text>
</comment>
<dbReference type="PANTHER" id="PTHR35786">
    <property type="entry name" value="REDOX-SENSING TRANSCRIPTIONAL REPRESSOR REX"/>
    <property type="match status" value="1"/>
</dbReference>
<comment type="function">
    <text evidence="7">Modulates transcription in response to changes in cellular NADH/NAD(+) redox state.</text>
</comment>